<comment type="caution">
    <text evidence="1">The sequence shown here is derived from an EMBL/GenBank/DDBJ whole genome shotgun (WGS) entry which is preliminary data.</text>
</comment>
<proteinExistence type="predicted"/>
<evidence type="ECO:0000313" key="1">
    <source>
        <dbReference type="EMBL" id="GAA0168338.1"/>
    </source>
</evidence>
<dbReference type="EMBL" id="BAABME010006430">
    <property type="protein sequence ID" value="GAA0168338.1"/>
    <property type="molecule type" value="Genomic_DNA"/>
</dbReference>
<sequence length="85" mass="9556">MGGNRNKSSSGKSFSFFGMFCSKKRWKLQGGEEESDEVVEAHRVWPSDEDSGFWVAEPAVDRKTSAYISYITGKWNNEDSDNGLP</sequence>
<evidence type="ECO:0000313" key="2">
    <source>
        <dbReference type="Proteomes" id="UP001454036"/>
    </source>
</evidence>
<name>A0AAV3QXE1_LITER</name>
<accession>A0AAV3QXE1</accession>
<dbReference type="PANTHER" id="PTHR33511">
    <property type="entry name" value="OS06G0632400 PROTEIN"/>
    <property type="match status" value="1"/>
</dbReference>
<protein>
    <submittedName>
        <fullName evidence="1">Uncharacterized protein</fullName>
    </submittedName>
</protein>
<dbReference type="AlphaFoldDB" id="A0AAV3QXE1"/>
<dbReference type="Proteomes" id="UP001454036">
    <property type="component" value="Unassembled WGS sequence"/>
</dbReference>
<reference evidence="1 2" key="1">
    <citation type="submission" date="2024-01" db="EMBL/GenBank/DDBJ databases">
        <title>The complete chloroplast genome sequence of Lithospermum erythrorhizon: insights into the phylogenetic relationship among Boraginaceae species and the maternal lineages of purple gromwells.</title>
        <authorList>
            <person name="Okada T."/>
            <person name="Watanabe K."/>
        </authorList>
    </citation>
    <scope>NUCLEOTIDE SEQUENCE [LARGE SCALE GENOMIC DNA]</scope>
</reference>
<gene>
    <name evidence="1" type="ORF">LIER_23076</name>
</gene>
<keyword evidence="2" id="KW-1185">Reference proteome</keyword>
<organism evidence="1 2">
    <name type="scientific">Lithospermum erythrorhizon</name>
    <name type="common">Purple gromwell</name>
    <name type="synonym">Lithospermum officinale var. erythrorhizon</name>
    <dbReference type="NCBI Taxonomy" id="34254"/>
    <lineage>
        <taxon>Eukaryota</taxon>
        <taxon>Viridiplantae</taxon>
        <taxon>Streptophyta</taxon>
        <taxon>Embryophyta</taxon>
        <taxon>Tracheophyta</taxon>
        <taxon>Spermatophyta</taxon>
        <taxon>Magnoliopsida</taxon>
        <taxon>eudicotyledons</taxon>
        <taxon>Gunneridae</taxon>
        <taxon>Pentapetalae</taxon>
        <taxon>asterids</taxon>
        <taxon>lamiids</taxon>
        <taxon>Boraginales</taxon>
        <taxon>Boraginaceae</taxon>
        <taxon>Boraginoideae</taxon>
        <taxon>Lithospermeae</taxon>
        <taxon>Lithospermum</taxon>
    </lineage>
</organism>